<dbReference type="SUPFAM" id="SSF52402">
    <property type="entry name" value="Adenine nucleotide alpha hydrolases-like"/>
    <property type="match status" value="2"/>
</dbReference>
<evidence type="ECO:0000259" key="3">
    <source>
        <dbReference type="Pfam" id="PF00582"/>
    </source>
</evidence>
<dbReference type="Proteomes" id="UP000581135">
    <property type="component" value="Unassembled WGS sequence"/>
</dbReference>
<dbReference type="Pfam" id="PF00582">
    <property type="entry name" value="Usp"/>
    <property type="match status" value="1"/>
</dbReference>
<evidence type="ECO:0000313" key="5">
    <source>
        <dbReference type="Proteomes" id="UP000581135"/>
    </source>
</evidence>
<comment type="similarity">
    <text evidence="1">Belongs to the universal stress protein A family.</text>
</comment>
<protein>
    <submittedName>
        <fullName evidence="4">Nucleotide-binding universal stress UspA family protein</fullName>
    </submittedName>
</protein>
<dbReference type="AlphaFoldDB" id="A0A839SVJ1"/>
<keyword evidence="5" id="KW-1185">Reference proteome</keyword>
<dbReference type="PANTHER" id="PTHR46268">
    <property type="entry name" value="STRESS RESPONSE PROTEIN NHAX"/>
    <property type="match status" value="1"/>
</dbReference>
<keyword evidence="2" id="KW-0175">Coiled coil</keyword>
<organism evidence="4 5">
    <name type="scientific">Limibacillus halophilus</name>
    <dbReference type="NCBI Taxonomy" id="1579333"/>
    <lineage>
        <taxon>Bacteria</taxon>
        <taxon>Pseudomonadati</taxon>
        <taxon>Pseudomonadota</taxon>
        <taxon>Alphaproteobacteria</taxon>
        <taxon>Rhodospirillales</taxon>
        <taxon>Rhodovibrionaceae</taxon>
        <taxon>Limibacillus</taxon>
    </lineage>
</organism>
<feature type="coiled-coil region" evidence="2">
    <location>
        <begin position="56"/>
        <end position="83"/>
    </location>
</feature>
<dbReference type="CDD" id="cd00293">
    <property type="entry name" value="USP-like"/>
    <property type="match status" value="1"/>
</dbReference>
<evidence type="ECO:0000256" key="1">
    <source>
        <dbReference type="ARBA" id="ARBA00008791"/>
    </source>
</evidence>
<gene>
    <name evidence="4" type="ORF">FHR98_001773</name>
</gene>
<dbReference type="InterPro" id="IPR006016">
    <property type="entry name" value="UspA"/>
</dbReference>
<accession>A0A839SVJ1</accession>
<name>A0A839SVJ1_9PROT</name>
<dbReference type="PANTHER" id="PTHR46268:SF15">
    <property type="entry name" value="UNIVERSAL STRESS PROTEIN HP_0031"/>
    <property type="match status" value="1"/>
</dbReference>
<dbReference type="InterPro" id="IPR006015">
    <property type="entry name" value="Universal_stress_UspA"/>
</dbReference>
<dbReference type="Gene3D" id="3.40.50.12370">
    <property type="match status" value="1"/>
</dbReference>
<proteinExistence type="inferred from homology"/>
<evidence type="ECO:0000313" key="4">
    <source>
        <dbReference type="EMBL" id="MBB3065486.1"/>
    </source>
</evidence>
<feature type="domain" description="UspA" evidence="3">
    <location>
        <begin position="207"/>
        <end position="274"/>
    </location>
</feature>
<dbReference type="EMBL" id="JACHXA010000004">
    <property type="protein sequence ID" value="MBB3065486.1"/>
    <property type="molecule type" value="Genomic_DNA"/>
</dbReference>
<reference evidence="4 5" key="1">
    <citation type="submission" date="2020-08" db="EMBL/GenBank/DDBJ databases">
        <title>Genomic Encyclopedia of Type Strains, Phase III (KMG-III): the genomes of soil and plant-associated and newly described type strains.</title>
        <authorList>
            <person name="Whitman W."/>
        </authorList>
    </citation>
    <scope>NUCLEOTIDE SEQUENCE [LARGE SCALE GENOMIC DNA]</scope>
    <source>
        <strain evidence="4 5">CECT 8803</strain>
    </source>
</reference>
<evidence type="ECO:0000256" key="2">
    <source>
        <dbReference type="SAM" id="Coils"/>
    </source>
</evidence>
<dbReference type="RefSeq" id="WP_183416310.1">
    <property type="nucleotide sequence ID" value="NZ_JACHXA010000004.1"/>
</dbReference>
<comment type="caution">
    <text evidence="4">The sequence shown here is derived from an EMBL/GenBank/DDBJ whole genome shotgun (WGS) entry which is preliminary data.</text>
</comment>
<sequence>MSLKTILVHLANDVEHRTRLKVALKLARQHDAKVFALFIPTPIGMPAGITGRGASAMFLSEASRNAREVADNLEKEFHEACERDGIENAWLVIEGDHVELMSEHAHTADIIIAAQPIIEHLEDHFRTRLPEELVMQSGLPVLVIPRGFDPEIQIGKKVVLAWKGTREAVRAIRDSMSILASAEKVLVLTVGADAGDALSKLEVMEHLRRHGVNGEARNLAEIPDSVGKAILDFAETQSCDLIVLGAYGHTRWRQILLGGVTHEVLADSKIPLLMSH</sequence>
<dbReference type="PRINTS" id="PR01438">
    <property type="entry name" value="UNVRSLSTRESS"/>
</dbReference>